<dbReference type="Proteomes" id="UP000076580">
    <property type="component" value="Chromosome 03"/>
</dbReference>
<dbReference type="Gene3D" id="3.40.50.10190">
    <property type="entry name" value="BRCT domain"/>
    <property type="match status" value="1"/>
</dbReference>
<dbReference type="AlphaFoldDB" id="A0A151GBY6"/>
<dbReference type="EMBL" id="LAYC01000003">
    <property type="protein sequence ID" value="KYK54555.1"/>
    <property type="molecule type" value="Genomic_DNA"/>
</dbReference>
<feature type="compositionally biased region" description="Polar residues" evidence="1">
    <location>
        <begin position="830"/>
        <end position="846"/>
    </location>
</feature>
<feature type="region of interest" description="Disordered" evidence="1">
    <location>
        <begin position="1004"/>
        <end position="1030"/>
    </location>
</feature>
<dbReference type="InterPro" id="IPR036420">
    <property type="entry name" value="BRCT_dom_sf"/>
</dbReference>
<feature type="compositionally biased region" description="Polar residues" evidence="1">
    <location>
        <begin position="141"/>
        <end position="161"/>
    </location>
</feature>
<dbReference type="InterPro" id="IPR022047">
    <property type="entry name" value="Microcephalin-like"/>
</dbReference>
<evidence type="ECO:0000256" key="1">
    <source>
        <dbReference type="SAM" id="MobiDB-lite"/>
    </source>
</evidence>
<feature type="compositionally biased region" description="Acidic residues" evidence="1">
    <location>
        <begin position="1005"/>
        <end position="1017"/>
    </location>
</feature>
<dbReference type="PANTHER" id="PTHR14625:SF3">
    <property type="entry name" value="MICROCEPHALIN"/>
    <property type="match status" value="1"/>
</dbReference>
<gene>
    <name evidence="2" type="ORF">DCS_06515</name>
</gene>
<feature type="region of interest" description="Disordered" evidence="1">
    <location>
        <begin position="1"/>
        <end position="166"/>
    </location>
</feature>
<evidence type="ECO:0008006" key="4">
    <source>
        <dbReference type="Google" id="ProtNLM"/>
    </source>
</evidence>
<feature type="compositionally biased region" description="Polar residues" evidence="1">
    <location>
        <begin position="744"/>
        <end position="753"/>
    </location>
</feature>
<organism evidence="2 3">
    <name type="scientific">Drechmeria coniospora</name>
    <name type="common">Nematophagous fungus</name>
    <name type="synonym">Meria coniospora</name>
    <dbReference type="NCBI Taxonomy" id="98403"/>
    <lineage>
        <taxon>Eukaryota</taxon>
        <taxon>Fungi</taxon>
        <taxon>Dikarya</taxon>
        <taxon>Ascomycota</taxon>
        <taxon>Pezizomycotina</taxon>
        <taxon>Sordariomycetes</taxon>
        <taxon>Hypocreomycetidae</taxon>
        <taxon>Hypocreales</taxon>
        <taxon>Ophiocordycipitaceae</taxon>
        <taxon>Drechmeria</taxon>
    </lineage>
</organism>
<dbReference type="PANTHER" id="PTHR14625">
    <property type="entry name" value="MICROCEPHALIN"/>
    <property type="match status" value="1"/>
</dbReference>
<keyword evidence="3" id="KW-1185">Reference proteome</keyword>
<feature type="compositionally biased region" description="Basic and acidic residues" evidence="1">
    <location>
        <begin position="111"/>
        <end position="122"/>
    </location>
</feature>
<dbReference type="RefSeq" id="XP_040653907.1">
    <property type="nucleotide sequence ID" value="XM_040803803.1"/>
</dbReference>
<dbReference type="GO" id="GO:0000278">
    <property type="term" value="P:mitotic cell cycle"/>
    <property type="evidence" value="ECO:0007669"/>
    <property type="project" value="TreeGrafter"/>
</dbReference>
<feature type="compositionally biased region" description="Polar residues" evidence="1">
    <location>
        <begin position="780"/>
        <end position="798"/>
    </location>
</feature>
<proteinExistence type="predicted"/>
<evidence type="ECO:0000313" key="2">
    <source>
        <dbReference type="EMBL" id="KYK54555.1"/>
    </source>
</evidence>
<feature type="region of interest" description="Disordered" evidence="1">
    <location>
        <begin position="743"/>
        <end position="846"/>
    </location>
</feature>
<dbReference type="InParanoid" id="A0A151GBY6"/>
<feature type="compositionally biased region" description="Basic and acidic residues" evidence="1">
    <location>
        <begin position="196"/>
        <end position="207"/>
    </location>
</feature>
<sequence>MMLDSPPKRITRSRAAAKASESTVKHTKIIPASVKARTTGPATASTKSTATKRKTRADENESDATQQERGTRRTPANTVPLKLVHQKPERAASSLTPEAAPAPPKRARGRPAKETLLKEDGKATTAPKLRGRPRKAMMSGSAETATEPSRTRTRGQATTAKVDSITTSAMTTKTKATMKTTTTTIKAKSGAKKTVKFQEGDGDKENVLPKPKAQEPATTGIRSRPARRGGAPSARALGEASRVASESPGSDQMPPLSPRKVTQMRLSRDADVSEDELAMDKADTPVQHMMKNPIKPRPGIISGAKNMTEIPSSRSEAMAALNPPGSPRRPQSSPPKDSLKSPAKKMGAVLLPRSAKKPPSFCSNETPSFKTSLLQSAAKRPQSPIKSINFTPAHTAKLQLEQPQSFMKKTMLGSPAKRAMPGFPPLTPTDPSDATALTGSPRMKPLTTATLHIGMVTDKEFYDQTGEDEPIESQMEGLEFSGRLSAVLARSADPVLTENANFDGDKGDEMELANRSAEAVIADDQAERNPIPPTPQSVSRHSCEEEIDDDVALENTAAGMEKSAEVLQSESEFYEPSAGKFTSGFPVAGTGPSTPAPPAGTALETYEPGARVGSLAEQSDAWSGSITTKICSGTVVTRHGTSMAASGLHEPSEGLDGPLMTSTYFEDEMLIHADSVAMKPESSPAATAREEFDSQFIDITTTDEDIIVAQDATSLEPQPTLFDDGLSEASQEYGDENQVPMDSIDTSQHTAPTTPARLTYNGGFSTTTKVPLKPADMSTPGASNVHSRSAPRASSMQHPQYLPSGASTNSFSPRKRKGGRSSAVGLDTLVTGTPSRSELWSGMGNLTRTPRRDLNQALLRGAVVFVDVNTTEGADASCIFIDLLNQMGARCVKSWDWNPNGEANGEASKTVFGITHVVYKDGAKGTLDKVAEAKGIRENCWLDEAPYSIDTAHTRHGTARRRRSIDPNALANLRGANVEREPPQAFGTPPNRRDSSLWMHVLSDRDEEEEEDGDEDGEWPRVILTPVPRTPAPEAVAKYAAELSGTPYGEDDDQLDSSPTKMALLTRTCPPKRNPHPHMGHAIFGGDKDDQVVLRLMAARRKSLQFAPKIGSPLSKHWD</sequence>
<comment type="caution">
    <text evidence="2">The sequence shown here is derived from an EMBL/GenBank/DDBJ whole genome shotgun (WGS) entry which is preliminary data.</text>
</comment>
<protein>
    <recommendedName>
        <fullName evidence="4">BRCT domain-containing protein</fullName>
    </recommendedName>
</protein>
<dbReference type="GeneID" id="63719158"/>
<name>A0A151GBY6_DRECN</name>
<evidence type="ECO:0000313" key="3">
    <source>
        <dbReference type="Proteomes" id="UP000076580"/>
    </source>
</evidence>
<accession>A0A151GBY6</accession>
<feature type="region of interest" description="Disordered" evidence="1">
    <location>
        <begin position="181"/>
        <end position="345"/>
    </location>
</feature>
<reference evidence="2 3" key="1">
    <citation type="journal article" date="2016" name="Sci. Rep.">
        <title>Insights into Adaptations to a Near-Obligate Nematode Endoparasitic Lifestyle from the Finished Genome of Drechmeria coniospora.</title>
        <authorList>
            <person name="Zhang L."/>
            <person name="Zhou Z."/>
            <person name="Guo Q."/>
            <person name="Fokkens L."/>
            <person name="Miskei M."/>
            <person name="Pocsi I."/>
            <person name="Zhang W."/>
            <person name="Chen M."/>
            <person name="Wang L."/>
            <person name="Sun Y."/>
            <person name="Donzelli B.G."/>
            <person name="Gibson D.M."/>
            <person name="Nelson D.R."/>
            <person name="Luo J.G."/>
            <person name="Rep M."/>
            <person name="Liu H."/>
            <person name="Yang S."/>
            <person name="Wang J."/>
            <person name="Krasnoff S.B."/>
            <person name="Xu Y."/>
            <person name="Molnar I."/>
            <person name="Lin M."/>
        </authorList>
    </citation>
    <scope>NUCLEOTIDE SEQUENCE [LARGE SCALE GENOMIC DNA]</scope>
    <source>
        <strain evidence="2 3">ARSEF 6962</strain>
    </source>
</reference>